<dbReference type="InterPro" id="IPR036770">
    <property type="entry name" value="Ankyrin_rpt-contain_sf"/>
</dbReference>
<dbReference type="EMBL" id="FN649760">
    <property type="protein sequence ID" value="CBJ32710.1"/>
    <property type="molecule type" value="Genomic_DNA"/>
</dbReference>
<dbReference type="AlphaFoldDB" id="D7FZ93"/>
<evidence type="ECO:0000256" key="1">
    <source>
        <dbReference type="ARBA" id="ARBA00022737"/>
    </source>
</evidence>
<dbReference type="InParanoid" id="D7FZ93"/>
<dbReference type="Proteomes" id="UP000002630">
    <property type="component" value="Unassembled WGS sequence"/>
</dbReference>
<dbReference type="Gene3D" id="1.25.40.20">
    <property type="entry name" value="Ankyrin repeat-containing domain"/>
    <property type="match status" value="3"/>
</dbReference>
<keyword evidence="2 3" id="KW-0040">ANK repeat</keyword>
<evidence type="ECO:0000313" key="5">
    <source>
        <dbReference type="Proteomes" id="UP000002630"/>
    </source>
</evidence>
<evidence type="ECO:0000256" key="3">
    <source>
        <dbReference type="PROSITE-ProRule" id="PRU00023"/>
    </source>
</evidence>
<dbReference type="PANTHER" id="PTHR24171:SF9">
    <property type="entry name" value="ANKYRIN REPEAT DOMAIN-CONTAINING PROTEIN 39"/>
    <property type="match status" value="1"/>
</dbReference>
<keyword evidence="1" id="KW-0677">Repeat</keyword>
<dbReference type="SUPFAM" id="SSF48403">
    <property type="entry name" value="Ankyrin repeat"/>
    <property type="match status" value="1"/>
</dbReference>
<gene>
    <name evidence="4" type="ORF">Esi_0358_0025</name>
</gene>
<sequence length="128" mass="13688">MMAAADPNLRDGKAYGPLHLAAEAGHHRLTGVLLRNGARVDATNDFQETPLYLAASRVIDAVRALLDAGADVNAKAGDNGDRTPLHVAVDRRMSSICTIRALLKGGADVNVRNDYDHTPLHVACMCFI</sequence>
<reference evidence="4 5" key="1">
    <citation type="journal article" date="2010" name="Nature">
        <title>The Ectocarpus genome and the independent evolution of multicellularity in brown algae.</title>
        <authorList>
            <person name="Cock J.M."/>
            <person name="Sterck L."/>
            <person name="Rouze P."/>
            <person name="Scornet D."/>
            <person name="Allen A.E."/>
            <person name="Amoutzias G."/>
            <person name="Anthouard V."/>
            <person name="Artiguenave F."/>
            <person name="Aury J.M."/>
            <person name="Badger J.H."/>
            <person name="Beszteri B."/>
            <person name="Billiau K."/>
            <person name="Bonnet E."/>
            <person name="Bothwell J.H."/>
            <person name="Bowler C."/>
            <person name="Boyen C."/>
            <person name="Brownlee C."/>
            <person name="Carrano C.J."/>
            <person name="Charrier B."/>
            <person name="Cho G.Y."/>
            <person name="Coelho S.M."/>
            <person name="Collen J."/>
            <person name="Corre E."/>
            <person name="Da Silva C."/>
            <person name="Delage L."/>
            <person name="Delaroque N."/>
            <person name="Dittami S.M."/>
            <person name="Doulbeau S."/>
            <person name="Elias M."/>
            <person name="Farnham G."/>
            <person name="Gachon C.M."/>
            <person name="Gschloessl B."/>
            <person name="Heesch S."/>
            <person name="Jabbari K."/>
            <person name="Jubin C."/>
            <person name="Kawai H."/>
            <person name="Kimura K."/>
            <person name="Kloareg B."/>
            <person name="Kupper F.C."/>
            <person name="Lang D."/>
            <person name="Le Bail A."/>
            <person name="Leblanc C."/>
            <person name="Lerouge P."/>
            <person name="Lohr M."/>
            <person name="Lopez P.J."/>
            <person name="Martens C."/>
            <person name="Maumus F."/>
            <person name="Michel G."/>
            <person name="Miranda-Saavedra D."/>
            <person name="Morales J."/>
            <person name="Moreau H."/>
            <person name="Motomura T."/>
            <person name="Nagasato C."/>
            <person name="Napoli C.A."/>
            <person name="Nelson D.R."/>
            <person name="Nyvall-Collen P."/>
            <person name="Peters A.F."/>
            <person name="Pommier C."/>
            <person name="Potin P."/>
            <person name="Poulain J."/>
            <person name="Quesneville H."/>
            <person name="Read B."/>
            <person name="Rensing S.A."/>
            <person name="Ritter A."/>
            <person name="Rousvoal S."/>
            <person name="Samanta M."/>
            <person name="Samson G."/>
            <person name="Schroeder D.C."/>
            <person name="Segurens B."/>
            <person name="Strittmatter M."/>
            <person name="Tonon T."/>
            <person name="Tregear J.W."/>
            <person name="Valentin K."/>
            <person name="von Dassow P."/>
            <person name="Yamagishi T."/>
            <person name="Van de Peer Y."/>
            <person name="Wincker P."/>
        </authorList>
    </citation>
    <scope>NUCLEOTIDE SEQUENCE [LARGE SCALE GENOMIC DNA]</scope>
    <source>
        <strain evidence="5">Ec32 / CCAP1310/4</strain>
    </source>
</reference>
<keyword evidence="5" id="KW-1185">Reference proteome</keyword>
<dbReference type="Pfam" id="PF12796">
    <property type="entry name" value="Ank_2"/>
    <property type="match status" value="2"/>
</dbReference>
<dbReference type="PANTHER" id="PTHR24171">
    <property type="entry name" value="ANKYRIN REPEAT DOMAIN-CONTAINING PROTEIN 39-RELATED"/>
    <property type="match status" value="1"/>
</dbReference>
<organism evidence="4 5">
    <name type="scientific">Ectocarpus siliculosus</name>
    <name type="common">Brown alga</name>
    <name type="synonym">Conferva siliculosa</name>
    <dbReference type="NCBI Taxonomy" id="2880"/>
    <lineage>
        <taxon>Eukaryota</taxon>
        <taxon>Sar</taxon>
        <taxon>Stramenopiles</taxon>
        <taxon>Ochrophyta</taxon>
        <taxon>PX clade</taxon>
        <taxon>Phaeophyceae</taxon>
        <taxon>Ectocarpales</taxon>
        <taxon>Ectocarpaceae</taxon>
        <taxon>Ectocarpus</taxon>
    </lineage>
</organism>
<name>D7FZ93_ECTSI</name>
<proteinExistence type="predicted"/>
<evidence type="ECO:0000256" key="2">
    <source>
        <dbReference type="ARBA" id="ARBA00023043"/>
    </source>
</evidence>
<accession>D7FZ93</accession>
<dbReference type="SMART" id="SM00248">
    <property type="entry name" value="ANK"/>
    <property type="match status" value="3"/>
</dbReference>
<feature type="repeat" description="ANK" evidence="3">
    <location>
        <begin position="13"/>
        <end position="45"/>
    </location>
</feature>
<dbReference type="PROSITE" id="PS50088">
    <property type="entry name" value="ANK_REPEAT"/>
    <property type="match status" value="2"/>
</dbReference>
<evidence type="ECO:0000313" key="4">
    <source>
        <dbReference type="EMBL" id="CBJ32710.1"/>
    </source>
</evidence>
<protein>
    <submittedName>
        <fullName evidence="4">Uncharacterized protein</fullName>
    </submittedName>
</protein>
<dbReference type="InterPro" id="IPR002110">
    <property type="entry name" value="Ankyrin_rpt"/>
</dbReference>
<dbReference type="PROSITE" id="PS50297">
    <property type="entry name" value="ANK_REP_REGION"/>
    <property type="match status" value="2"/>
</dbReference>
<feature type="repeat" description="ANK" evidence="3">
    <location>
        <begin position="80"/>
        <end position="114"/>
    </location>
</feature>
<dbReference type="PRINTS" id="PR01415">
    <property type="entry name" value="ANKYRIN"/>
</dbReference>
<dbReference type="STRING" id="2880.D7FZ93"/>
<dbReference type="eggNOG" id="KOG0195">
    <property type="taxonomic scope" value="Eukaryota"/>
</dbReference>
<dbReference type="OrthoDB" id="188462at2759"/>